<keyword evidence="2" id="KW-1185">Reference proteome</keyword>
<organism evidence="1 2">
    <name type="scientific">Lindgomyces ingoldianus</name>
    <dbReference type="NCBI Taxonomy" id="673940"/>
    <lineage>
        <taxon>Eukaryota</taxon>
        <taxon>Fungi</taxon>
        <taxon>Dikarya</taxon>
        <taxon>Ascomycota</taxon>
        <taxon>Pezizomycotina</taxon>
        <taxon>Dothideomycetes</taxon>
        <taxon>Pleosporomycetidae</taxon>
        <taxon>Pleosporales</taxon>
        <taxon>Lindgomycetaceae</taxon>
        <taxon>Lindgomyces</taxon>
    </lineage>
</organism>
<evidence type="ECO:0000313" key="1">
    <source>
        <dbReference type="EMBL" id="KAF2467229.1"/>
    </source>
</evidence>
<accession>A0ACB6QJU5</accession>
<dbReference type="Proteomes" id="UP000799755">
    <property type="component" value="Unassembled WGS sequence"/>
</dbReference>
<reference evidence="1" key="1">
    <citation type="journal article" date="2020" name="Stud. Mycol.">
        <title>101 Dothideomycetes genomes: a test case for predicting lifestyles and emergence of pathogens.</title>
        <authorList>
            <person name="Haridas S."/>
            <person name="Albert R."/>
            <person name="Binder M."/>
            <person name="Bloem J."/>
            <person name="Labutti K."/>
            <person name="Salamov A."/>
            <person name="Andreopoulos B."/>
            <person name="Baker S."/>
            <person name="Barry K."/>
            <person name="Bills G."/>
            <person name="Bluhm B."/>
            <person name="Cannon C."/>
            <person name="Castanera R."/>
            <person name="Culley D."/>
            <person name="Daum C."/>
            <person name="Ezra D."/>
            <person name="Gonzalez J."/>
            <person name="Henrissat B."/>
            <person name="Kuo A."/>
            <person name="Liang C."/>
            <person name="Lipzen A."/>
            <person name="Lutzoni F."/>
            <person name="Magnuson J."/>
            <person name="Mondo S."/>
            <person name="Nolan M."/>
            <person name="Ohm R."/>
            <person name="Pangilinan J."/>
            <person name="Park H.-J."/>
            <person name="Ramirez L."/>
            <person name="Alfaro M."/>
            <person name="Sun H."/>
            <person name="Tritt A."/>
            <person name="Yoshinaga Y."/>
            <person name="Zwiers L.-H."/>
            <person name="Turgeon B."/>
            <person name="Goodwin S."/>
            <person name="Spatafora J."/>
            <person name="Crous P."/>
            <person name="Grigoriev I."/>
        </authorList>
    </citation>
    <scope>NUCLEOTIDE SEQUENCE</scope>
    <source>
        <strain evidence="1">ATCC 200398</strain>
    </source>
</reference>
<evidence type="ECO:0000313" key="2">
    <source>
        <dbReference type="Proteomes" id="UP000799755"/>
    </source>
</evidence>
<sequence length="623" mass="69498">MPGDIEDAQIGPRLDPALKDHSGDPERKLSAAEHSIEVPPVYAGEATLQSEYIDVTTLPTEEELHTLRRVPDKIPWKVYTIAFVELVERMSYYGTTAVFTNFIQKPNPGTATGAAPNPSASNAHPGALGLGQQTSTGVTTFNQFWVYVMPLLGAYIADTYLGRFKTIIYAVIVAEIGHVLLTASAAPYFIARPHNSLGLFMVGLIIMGVGTGCFKPNISPLIVEQIPRQAMHVKTTKKGERVIVDPAVTTTRIYNWFYLFINVGALIGQLGMVYAERYVGFYLAYLIPTLFFLTCFPVLAFCRKRYILRPPEGSVLAPACKLFWLALKGRWHLNPLATWRHWNDGTFWENVKPSHLGASRPSWMNFDDAWVDEVARGWAACSVFLWYPLYWLTYNQINGNLTSQANTMSLHGVPNDVLNNLDPFAIMIFVPLMDLVVYPMLRKRGIKFTPIKKITAGFFLGSAAMVWAAVLQHYIYKTSPCGYHASDDGCTSPINVWAQTGCYVLIAFSEILASVTSLEYAYTKAPKNMRSLVQAFCLFQSALSAALGEAFVPLLLDPLLVWNYGSMAVISFIGGCIFWFQYRKLDKEEDHLNMLPTGHIGTRAQAEDIEHRLDMSESKLHAG</sequence>
<dbReference type="EMBL" id="MU003521">
    <property type="protein sequence ID" value="KAF2467229.1"/>
    <property type="molecule type" value="Genomic_DNA"/>
</dbReference>
<name>A0ACB6QJU5_9PLEO</name>
<comment type="caution">
    <text evidence="1">The sequence shown here is derived from an EMBL/GenBank/DDBJ whole genome shotgun (WGS) entry which is preliminary data.</text>
</comment>
<gene>
    <name evidence="1" type="ORF">BDR25DRAFT_267307</name>
</gene>
<protein>
    <submittedName>
        <fullName evidence="1">Peptide transporter PTR2-A</fullName>
    </submittedName>
</protein>
<proteinExistence type="predicted"/>